<evidence type="ECO:0000259" key="1">
    <source>
        <dbReference type="Pfam" id="PF08242"/>
    </source>
</evidence>
<dbReference type="InterPro" id="IPR036866">
    <property type="entry name" value="RibonucZ/Hydroxyglut_hydro"/>
</dbReference>
<dbReference type="EMBL" id="CAXAMM010000470">
    <property type="protein sequence ID" value="CAK8987644.1"/>
    <property type="molecule type" value="Genomic_DNA"/>
</dbReference>
<dbReference type="InterPro" id="IPR013217">
    <property type="entry name" value="Methyltransf_12"/>
</dbReference>
<keyword evidence="3" id="KW-1185">Reference proteome</keyword>
<dbReference type="Gene3D" id="3.60.15.10">
    <property type="entry name" value="Ribonuclease Z/Hydroxyacylglutathione hydrolase-like"/>
    <property type="match status" value="1"/>
</dbReference>
<accession>A0ABP0HBR5</accession>
<reference evidence="2 3" key="1">
    <citation type="submission" date="2024-02" db="EMBL/GenBank/DDBJ databases">
        <authorList>
            <person name="Chen Y."/>
            <person name="Shah S."/>
            <person name="Dougan E. K."/>
            <person name="Thang M."/>
            <person name="Chan C."/>
        </authorList>
    </citation>
    <scope>NUCLEOTIDE SEQUENCE [LARGE SCALE GENOMIC DNA]</scope>
</reference>
<dbReference type="Pfam" id="PF08242">
    <property type="entry name" value="Methyltransf_12"/>
    <property type="match status" value="1"/>
</dbReference>
<protein>
    <recommendedName>
        <fullName evidence="1">Methyltransferase type 12 domain-containing protein</fullName>
    </recommendedName>
</protein>
<name>A0ABP0HBR5_9DINO</name>
<dbReference type="Gene3D" id="3.40.50.150">
    <property type="entry name" value="Vaccinia Virus protein VP39"/>
    <property type="match status" value="1"/>
</dbReference>
<comment type="caution">
    <text evidence="2">The sequence shown here is derived from an EMBL/GenBank/DDBJ whole genome shotgun (WGS) entry which is preliminary data.</text>
</comment>
<organism evidence="2 3">
    <name type="scientific">Durusdinium trenchii</name>
    <dbReference type="NCBI Taxonomy" id="1381693"/>
    <lineage>
        <taxon>Eukaryota</taxon>
        <taxon>Sar</taxon>
        <taxon>Alveolata</taxon>
        <taxon>Dinophyceae</taxon>
        <taxon>Suessiales</taxon>
        <taxon>Symbiodiniaceae</taxon>
        <taxon>Durusdinium</taxon>
    </lineage>
</organism>
<proteinExistence type="predicted"/>
<dbReference type="InterPro" id="IPR029063">
    <property type="entry name" value="SAM-dependent_MTases_sf"/>
</dbReference>
<dbReference type="Proteomes" id="UP001642464">
    <property type="component" value="Unassembled WGS sequence"/>
</dbReference>
<evidence type="ECO:0000313" key="3">
    <source>
        <dbReference type="Proteomes" id="UP001642464"/>
    </source>
</evidence>
<feature type="domain" description="Methyltransferase type 12" evidence="1">
    <location>
        <begin position="60"/>
        <end position="170"/>
    </location>
</feature>
<dbReference type="SUPFAM" id="SSF53335">
    <property type="entry name" value="S-adenosyl-L-methionine-dependent methyltransferases"/>
    <property type="match status" value="1"/>
</dbReference>
<gene>
    <name evidence="2" type="ORF">SCF082_LOCUS1068</name>
</gene>
<evidence type="ECO:0000313" key="2">
    <source>
        <dbReference type="EMBL" id="CAK8987644.1"/>
    </source>
</evidence>
<sequence length="443" mass="47964">MPKEGPATAQHAEAKLSQSAVLMASLALKGTANQTGFEMAKTSPLLDSWISAYDGVHPLLDVGCAYGRNVSAAVERLGARWAHADQEGLRVVACDCAQEHLDAVEELRLPGVKTVFGKLPDGFQHLQEMAAECGGFSGILISEVLHFLPGQGIEEAIAKLKGLLAPNGTLCITMFSPESNISGAECPFGQRMREVYAERQAAGDKWPGEGFDMVSILREQKAAVTLDEEAMKCFPSYFHVAYAHQLASALEDYGFKVLLAQEDRHPGHAPHFWHEGKESTQVVAKMDMVLAAIEKLPRPLMLQCTSGNRAGAALLLAQAKALGHNRASASLLAEDLDLKFFTRCSECGPVRDWVLQQLPADNDEAQVSEVRNPGFVIEQLFDAHQGSSTFTYLVGCTQSQEAILIDPVLGLETRDLALADELGFKAGDEKKGRPLRQRLKAAG</sequence>